<feature type="transmembrane region" description="Helical" evidence="6">
    <location>
        <begin position="122"/>
        <end position="145"/>
    </location>
</feature>
<proteinExistence type="predicted"/>
<feature type="transmembrane region" description="Helical" evidence="6">
    <location>
        <begin position="325"/>
        <end position="348"/>
    </location>
</feature>
<evidence type="ECO:0000313" key="8">
    <source>
        <dbReference type="Proteomes" id="UP001168524"/>
    </source>
</evidence>
<evidence type="ECO:0000256" key="6">
    <source>
        <dbReference type="SAM" id="Phobius"/>
    </source>
</evidence>
<protein>
    <submittedName>
        <fullName evidence="7">Urea ABC transporter permease subunit UrtC</fullName>
    </submittedName>
</protein>
<keyword evidence="5 6" id="KW-0472">Membrane</keyword>
<feature type="transmembrane region" description="Helical" evidence="6">
    <location>
        <begin position="289"/>
        <end position="313"/>
    </location>
</feature>
<feature type="transmembrane region" description="Helical" evidence="6">
    <location>
        <begin position="69"/>
        <end position="92"/>
    </location>
</feature>
<feature type="transmembrane region" description="Helical" evidence="6">
    <location>
        <begin position="198"/>
        <end position="217"/>
    </location>
</feature>
<accession>A0ABT7WRA3</accession>
<feature type="transmembrane region" description="Helical" evidence="6">
    <location>
        <begin position="152"/>
        <end position="170"/>
    </location>
</feature>
<keyword evidence="8" id="KW-1185">Reference proteome</keyword>
<evidence type="ECO:0000256" key="4">
    <source>
        <dbReference type="ARBA" id="ARBA00022989"/>
    </source>
</evidence>
<dbReference type="PANTHER" id="PTHR30482">
    <property type="entry name" value="HIGH-AFFINITY BRANCHED-CHAIN AMINO ACID TRANSPORT SYSTEM PERMEASE"/>
    <property type="match status" value="1"/>
</dbReference>
<dbReference type="Proteomes" id="UP001168524">
    <property type="component" value="Unassembled WGS sequence"/>
</dbReference>
<name>A0ABT7WRA3_9GAMM</name>
<feature type="transmembrane region" description="Helical" evidence="6">
    <location>
        <begin position="247"/>
        <end position="269"/>
    </location>
</feature>
<evidence type="ECO:0000256" key="3">
    <source>
        <dbReference type="ARBA" id="ARBA00022692"/>
    </source>
</evidence>
<feature type="transmembrane region" description="Helical" evidence="6">
    <location>
        <begin position="38"/>
        <end position="62"/>
    </location>
</feature>
<dbReference type="Pfam" id="PF02653">
    <property type="entry name" value="BPD_transp_2"/>
    <property type="match status" value="1"/>
</dbReference>
<reference evidence="7" key="1">
    <citation type="submission" date="2023-06" db="EMBL/GenBank/DDBJ databases">
        <title>Two novel species of Acinetobacter isolated from motorbike repairing workshop in Vietnam.</title>
        <authorList>
            <person name="Le N.T.T."/>
        </authorList>
    </citation>
    <scope>NUCLEOTIDE SEQUENCE</scope>
    <source>
        <strain evidence="7">VNH17</strain>
    </source>
</reference>
<comment type="subcellular location">
    <subcellularLocation>
        <location evidence="1">Cell inner membrane</location>
        <topology evidence="1">Multi-pass membrane protein</topology>
    </subcellularLocation>
</comment>
<sequence length="357" mass="39272">MKITSLFADKPYSAIAIAICFAVLLTLPWLHLLSPDSAFYLSAYWITLIGKIMCLALVALALDLVWGYAGILSLGHGLYFALGGYAFGMYLMRQSAGDGLPDFMRFLSWTELPWYWVGTEHFAWAMVLVLLIPALVAFIFGFFAFRSKIKGVYFSIITQAMTFAAALLFFRNETGFGGNNGFTGFKTLLGFDITSAPMRATLCFVTALTLMLCFIGLRQLMNRPYGRVLGAIRDSENRLQYLGYRTLWYKLSAWVLSAVIAGIAGALYVPQVGIINPSEMNPVNSIEMAVWVAAGGRGTLIGPILGAGLINAVKTYFTVAAPEAWLLILGALFIVVTLFLPKGVIGVFDRFKKERSE</sequence>
<dbReference type="InterPro" id="IPR017778">
    <property type="entry name" value="ABC_transptr_urea_perm_UrtC"/>
</dbReference>
<dbReference type="InterPro" id="IPR043428">
    <property type="entry name" value="LivM-like"/>
</dbReference>
<dbReference type="CDD" id="cd06581">
    <property type="entry name" value="TM_PBP1_LivM_like"/>
    <property type="match status" value="1"/>
</dbReference>
<gene>
    <name evidence="7" type="primary">urtC</name>
    <name evidence="7" type="ORF">QTA56_12665</name>
</gene>
<keyword evidence="2" id="KW-1003">Cell membrane</keyword>
<keyword evidence="4 6" id="KW-1133">Transmembrane helix</keyword>
<evidence type="ECO:0000256" key="1">
    <source>
        <dbReference type="ARBA" id="ARBA00004429"/>
    </source>
</evidence>
<organism evidence="7 8">
    <name type="scientific">Acinetobacter thutiue</name>
    <dbReference type="NCBI Taxonomy" id="2998078"/>
    <lineage>
        <taxon>Bacteria</taxon>
        <taxon>Pseudomonadati</taxon>
        <taxon>Pseudomonadota</taxon>
        <taxon>Gammaproteobacteria</taxon>
        <taxon>Moraxellales</taxon>
        <taxon>Moraxellaceae</taxon>
        <taxon>Acinetobacter</taxon>
    </lineage>
</organism>
<comment type="caution">
    <text evidence="7">The sequence shown here is derived from an EMBL/GenBank/DDBJ whole genome shotgun (WGS) entry which is preliminary data.</text>
</comment>
<evidence type="ECO:0000313" key="7">
    <source>
        <dbReference type="EMBL" id="MDN0015079.1"/>
    </source>
</evidence>
<evidence type="ECO:0000256" key="5">
    <source>
        <dbReference type="ARBA" id="ARBA00023136"/>
    </source>
</evidence>
<evidence type="ECO:0000256" key="2">
    <source>
        <dbReference type="ARBA" id="ARBA00022475"/>
    </source>
</evidence>
<dbReference type="NCBIfam" id="TIGR03408">
    <property type="entry name" value="urea_trans_UrtC"/>
    <property type="match status" value="1"/>
</dbReference>
<feature type="transmembrane region" description="Helical" evidence="6">
    <location>
        <begin position="12"/>
        <end position="32"/>
    </location>
</feature>
<dbReference type="EMBL" id="JAUDZE010000006">
    <property type="protein sequence ID" value="MDN0015079.1"/>
    <property type="molecule type" value="Genomic_DNA"/>
</dbReference>
<keyword evidence="3 6" id="KW-0812">Transmembrane</keyword>
<dbReference type="RefSeq" id="WP_267981302.1">
    <property type="nucleotide sequence ID" value="NZ_JAPQKF010000006.1"/>
</dbReference>
<dbReference type="InterPro" id="IPR001851">
    <property type="entry name" value="ABC_transp_permease"/>
</dbReference>
<dbReference type="PANTHER" id="PTHR30482:SF4">
    <property type="entry name" value="SLR1201 PROTEIN"/>
    <property type="match status" value="1"/>
</dbReference>